<keyword evidence="3" id="KW-0132">Cell division</keyword>
<comment type="similarity">
    <text evidence="2">Belongs to the SsgA family.</text>
</comment>
<dbReference type="Gene3D" id="2.30.31.20">
    <property type="entry name" value="Sporulation-specific cell division protein SsgB"/>
    <property type="match status" value="1"/>
</dbReference>
<keyword evidence="4" id="KW-0749">Sporulation</keyword>
<comment type="subcellular location">
    <subcellularLocation>
        <location evidence="1">Cell septum</location>
    </subcellularLocation>
</comment>
<dbReference type="EMBL" id="JRKI01000034">
    <property type="protein sequence ID" value="KIZ15175.1"/>
    <property type="molecule type" value="Genomic_DNA"/>
</dbReference>
<dbReference type="AlphaFoldDB" id="A0A0D7CH25"/>
<organism evidence="7 8">
    <name type="scientific">Streptomyces natalensis ATCC 27448</name>
    <dbReference type="NCBI Taxonomy" id="1240678"/>
    <lineage>
        <taxon>Bacteria</taxon>
        <taxon>Bacillati</taxon>
        <taxon>Actinomycetota</taxon>
        <taxon>Actinomycetes</taxon>
        <taxon>Kitasatosporales</taxon>
        <taxon>Streptomycetaceae</taxon>
        <taxon>Streptomyces</taxon>
    </lineage>
</organism>
<evidence type="ECO:0000313" key="8">
    <source>
        <dbReference type="Proteomes" id="UP000032458"/>
    </source>
</evidence>
<dbReference type="PATRIC" id="fig|1240678.4.peg.5669"/>
<dbReference type="Proteomes" id="UP000032458">
    <property type="component" value="Unassembled WGS sequence"/>
</dbReference>
<evidence type="ECO:0000313" key="7">
    <source>
        <dbReference type="EMBL" id="KIZ15175.1"/>
    </source>
</evidence>
<keyword evidence="5" id="KW-0717">Septation</keyword>
<evidence type="ECO:0000256" key="4">
    <source>
        <dbReference type="ARBA" id="ARBA00022969"/>
    </source>
</evidence>
<name>A0A0D7CH25_9ACTN</name>
<reference evidence="7 8" key="1">
    <citation type="submission" date="2014-09" db="EMBL/GenBank/DDBJ databases">
        <title>Draft genome sequence of Streptomyces natalensis ATCC 27448, producer of the antifungal pimaricin.</title>
        <authorList>
            <person name="Mendes M.V."/>
            <person name="Beites T."/>
            <person name="Pires S."/>
            <person name="Santos C.L."/>
            <person name="Moradas-Ferreira P."/>
        </authorList>
    </citation>
    <scope>NUCLEOTIDE SEQUENCE [LARGE SCALE GENOMIC DNA]</scope>
    <source>
        <strain evidence="7 8">ATCC 27448</strain>
    </source>
</reference>
<dbReference type="GO" id="GO:0030428">
    <property type="term" value="C:cell septum"/>
    <property type="evidence" value="ECO:0007669"/>
    <property type="project" value="UniProtKB-SubCell"/>
</dbReference>
<evidence type="ECO:0000256" key="5">
    <source>
        <dbReference type="ARBA" id="ARBA00023210"/>
    </source>
</evidence>
<keyword evidence="8" id="KW-1185">Reference proteome</keyword>
<evidence type="ECO:0000256" key="2">
    <source>
        <dbReference type="ARBA" id="ARBA00009323"/>
    </source>
</evidence>
<evidence type="ECO:0000256" key="1">
    <source>
        <dbReference type="ARBA" id="ARBA00004431"/>
    </source>
</evidence>
<gene>
    <name evidence="7" type="ORF">SNA_26610</name>
</gene>
<dbReference type="GO" id="GO:0030435">
    <property type="term" value="P:sporulation resulting in formation of a cellular spore"/>
    <property type="evidence" value="ECO:0007669"/>
    <property type="project" value="UniProtKB-KW"/>
</dbReference>
<dbReference type="Pfam" id="PF04686">
    <property type="entry name" value="SsgA"/>
    <property type="match status" value="1"/>
</dbReference>
<dbReference type="InterPro" id="IPR038658">
    <property type="entry name" value="SsgB_sf"/>
</dbReference>
<dbReference type="InterPro" id="IPR006776">
    <property type="entry name" value="SsgB"/>
</dbReference>
<comment type="caution">
    <text evidence="7">The sequence shown here is derived from an EMBL/GenBank/DDBJ whole genome shotgun (WGS) entry which is preliminary data.</text>
</comment>
<sequence>MSTVIEQAVQARLIAAEPQSRAIPAALRYDRTDPLAVHLVFPPAASLDGAEVVWTFGRDLLAEGLRRPAGAGDVRIWPCGIDGVVVEFHAAGGMAVVQFAARDLRLFLTRSYAVVEKGDEARHLDVDGDLATLLREA</sequence>
<proteinExistence type="inferred from homology"/>
<accession>A0A0D7CH25</accession>
<evidence type="ECO:0000256" key="6">
    <source>
        <dbReference type="ARBA" id="ARBA00023306"/>
    </source>
</evidence>
<dbReference type="GO" id="GO:0000917">
    <property type="term" value="P:division septum assembly"/>
    <property type="evidence" value="ECO:0007669"/>
    <property type="project" value="UniProtKB-KW"/>
</dbReference>
<evidence type="ECO:0000256" key="3">
    <source>
        <dbReference type="ARBA" id="ARBA00022618"/>
    </source>
</evidence>
<protein>
    <submittedName>
        <fullName evidence="7">Regulator</fullName>
    </submittedName>
</protein>
<dbReference type="RefSeq" id="WP_030071179.1">
    <property type="nucleotide sequence ID" value="NZ_JRKI01000034.1"/>
</dbReference>
<keyword evidence="6" id="KW-0131">Cell cycle</keyword>